<evidence type="ECO:0000313" key="4">
    <source>
        <dbReference type="Proteomes" id="UP000276133"/>
    </source>
</evidence>
<dbReference type="SMART" id="SM00061">
    <property type="entry name" value="MATH"/>
    <property type="match status" value="1"/>
</dbReference>
<gene>
    <name evidence="3" type="ORF">BpHYR1_035792</name>
</gene>
<sequence length="358" mass="42508">MNDLSIILPCGFSVKYKDFFFKINKFQCPACKTHEITRQECLNIARNKLVVIEKSLELQTNNYDKLMKKLEKYKNDPRYYIDESYDSLKREVDVRREEIKLMLNKKIDDFHDELLEKIDAERDLKLKELEKKIQKAQSFDKASFKIDENLDIHSKLEFYRKSKIEIDNGISLVQNIIDDFKEPTFKLTDGCDEIDTKKIFGEFYLRENTKIIFDNLEIDDDNRTEATFQFIINNFSRLKDRKNFILYSKKCIVRNLEWYIQIRLNEKDGEMAFYLCCNSMKESNNFLVNVTTELTLLNKSDSKKNFSLKYEQLFTQTDLSWGYSKFTTMKKIMNPANGFHDAIDDSITLKVVLNAKSE</sequence>
<dbReference type="GO" id="GO:0016787">
    <property type="term" value="F:hydrolase activity"/>
    <property type="evidence" value="ECO:0007669"/>
    <property type="project" value="UniProtKB-KW"/>
</dbReference>
<evidence type="ECO:0000256" key="1">
    <source>
        <dbReference type="ARBA" id="ARBA00023054"/>
    </source>
</evidence>
<dbReference type="InterPro" id="IPR050804">
    <property type="entry name" value="MCC"/>
</dbReference>
<dbReference type="Pfam" id="PF22486">
    <property type="entry name" value="MATH_2"/>
    <property type="match status" value="1"/>
</dbReference>
<proteinExistence type="predicted"/>
<dbReference type="InterPro" id="IPR008974">
    <property type="entry name" value="TRAF-like"/>
</dbReference>
<dbReference type="AlphaFoldDB" id="A0A3M7QUN9"/>
<dbReference type="STRING" id="10195.A0A3M7QUN9"/>
<organism evidence="3 4">
    <name type="scientific">Brachionus plicatilis</name>
    <name type="common">Marine rotifer</name>
    <name type="synonym">Brachionus muelleri</name>
    <dbReference type="NCBI Taxonomy" id="10195"/>
    <lineage>
        <taxon>Eukaryota</taxon>
        <taxon>Metazoa</taxon>
        <taxon>Spiralia</taxon>
        <taxon>Gnathifera</taxon>
        <taxon>Rotifera</taxon>
        <taxon>Eurotatoria</taxon>
        <taxon>Monogononta</taxon>
        <taxon>Pseudotrocha</taxon>
        <taxon>Ploima</taxon>
        <taxon>Brachionidae</taxon>
        <taxon>Brachionus</taxon>
    </lineage>
</organism>
<keyword evidence="3" id="KW-0378">Hydrolase</keyword>
<dbReference type="PROSITE" id="PS50144">
    <property type="entry name" value="MATH"/>
    <property type="match status" value="1"/>
</dbReference>
<dbReference type="InterPro" id="IPR002083">
    <property type="entry name" value="MATH/TRAF_dom"/>
</dbReference>
<dbReference type="PANTHER" id="PTHR46236:SF35">
    <property type="entry name" value="MATH DOMAIN-CONTAINING PROTEIN"/>
    <property type="match status" value="1"/>
</dbReference>
<dbReference type="PANTHER" id="PTHR46236">
    <property type="entry name" value="TRAF-LIKE SUPERFAMILY PROTEIN"/>
    <property type="match status" value="1"/>
</dbReference>
<feature type="domain" description="MATH" evidence="2">
    <location>
        <begin position="225"/>
        <end position="353"/>
    </location>
</feature>
<keyword evidence="4" id="KW-1185">Reference proteome</keyword>
<dbReference type="Proteomes" id="UP000276133">
    <property type="component" value="Unassembled WGS sequence"/>
</dbReference>
<protein>
    <submittedName>
        <fullName evidence="3">Ubiquitin carboxyl-terminal hydrolase 7 isoform X1</fullName>
    </submittedName>
</protein>
<name>A0A3M7QUN9_BRAPC</name>
<evidence type="ECO:0000313" key="3">
    <source>
        <dbReference type="EMBL" id="RNA14834.1"/>
    </source>
</evidence>
<comment type="caution">
    <text evidence="3">The sequence shown here is derived from an EMBL/GenBank/DDBJ whole genome shotgun (WGS) entry which is preliminary data.</text>
</comment>
<keyword evidence="1" id="KW-0175">Coiled coil</keyword>
<dbReference type="OrthoDB" id="289038at2759"/>
<reference evidence="3 4" key="1">
    <citation type="journal article" date="2018" name="Sci. Rep.">
        <title>Genomic signatures of local adaptation to the degree of environmental predictability in rotifers.</title>
        <authorList>
            <person name="Franch-Gras L."/>
            <person name="Hahn C."/>
            <person name="Garcia-Roger E.M."/>
            <person name="Carmona M.J."/>
            <person name="Serra M."/>
            <person name="Gomez A."/>
        </authorList>
    </citation>
    <scope>NUCLEOTIDE SEQUENCE [LARGE SCALE GENOMIC DNA]</scope>
    <source>
        <strain evidence="3">HYR1</strain>
    </source>
</reference>
<dbReference type="Gene3D" id="2.60.210.10">
    <property type="entry name" value="Apoptosis, Tumor Necrosis Factor Receptor Associated Protein 2, Chain A"/>
    <property type="match status" value="1"/>
</dbReference>
<evidence type="ECO:0000259" key="2">
    <source>
        <dbReference type="PROSITE" id="PS50144"/>
    </source>
</evidence>
<accession>A0A3M7QUN9</accession>
<dbReference type="SUPFAM" id="SSF49599">
    <property type="entry name" value="TRAF domain-like"/>
    <property type="match status" value="1"/>
</dbReference>
<dbReference type="EMBL" id="REGN01005100">
    <property type="protein sequence ID" value="RNA14834.1"/>
    <property type="molecule type" value="Genomic_DNA"/>
</dbReference>